<dbReference type="Proteomes" id="UP000192333">
    <property type="component" value="Chromosome I"/>
</dbReference>
<dbReference type="GO" id="GO:0005886">
    <property type="term" value="C:plasma membrane"/>
    <property type="evidence" value="ECO:0007669"/>
    <property type="project" value="TreeGrafter"/>
</dbReference>
<sequence>MFLIMSALAVSLQFLRLHFGLLILGFFQNLPDSGFNLKLIWVLALLATAIAMFIKNKPRMDAVGMIMIAALPFTGIITVEETLVGFSDPNIVLIAVLFVLGEGLVRTGVARDLGDWINVKAGGNETKLLVLLMVAVAGLGSVMSSTAIVAIFIPVVFRICNNTGISPSHLMMPMSFAALISGMMTLISTAPNLVVNSELMRQGEGGFDFFTITPFGLAILIMGVLYMLVARKWLPDNSDLTGKKRRKPTFKDLISKYNLEKREYRVKILEDSPLLGLQINELDFGKNGINLLAVERKEGSKTVFNRPTKQMDFKTGDIMLLDSGTSEVKINELALKYGVEPIKLSGGKGYLTSISQELGMTEAILPAESSWVGKSVINARIRTDTGLTVIGIWRGDRPITEDLLDIELKVGDTILFAGFWDDIKRMFQDSDDIILLNMPTEFEEVLPAAGKGTHALIILGLVVGLMVTGLLPNVHAVILGCLLMGVFGIVDMNSAYNSISWKSLVLIVGMMPFSIALQRTGGVEMASDALLVLVGDSAPRVAIGALFFITAILGLFISNTATAVLMAPIAVAMAYELGLSPYPFAMAVILAASSAFMTPVSSPVNTLVVAPGNYKFGDFIKVGVPFTVMVMILAIFLIPLILPF</sequence>
<dbReference type="PANTHER" id="PTHR43652">
    <property type="entry name" value="BASIC AMINO ACID ANTIPORTER YFCC-RELATED"/>
    <property type="match status" value="1"/>
</dbReference>
<reference evidence="10" key="1">
    <citation type="submission" date="2017-04" db="EMBL/GenBank/DDBJ databases">
        <authorList>
            <person name="Varghese N."/>
            <person name="Submissions S."/>
        </authorList>
    </citation>
    <scope>NUCLEOTIDE SEQUENCE [LARGE SCALE GENOMIC DNA]</scope>
    <source>
        <strain evidence="10">DSM 16537</strain>
    </source>
</reference>
<comment type="subcellular location">
    <subcellularLocation>
        <location evidence="1">Membrane</location>
        <topology evidence="1">Multi-pass membrane protein</topology>
    </subcellularLocation>
</comment>
<dbReference type="Gene3D" id="3.30.70.1450">
    <property type="entry name" value="Regulator of K+ conductance, C-terminal domain"/>
    <property type="match status" value="2"/>
</dbReference>
<keyword evidence="5 7" id="KW-1133">Transmembrane helix</keyword>
<feature type="transmembrane region" description="Helical" evidence="7">
    <location>
        <begin position="91"/>
        <end position="109"/>
    </location>
</feature>
<feature type="transmembrane region" description="Helical" evidence="7">
    <location>
        <begin position="62"/>
        <end position="79"/>
    </location>
</feature>
<dbReference type="PANTHER" id="PTHR43652:SF1">
    <property type="entry name" value="RESPONSE REGULATOR"/>
    <property type="match status" value="1"/>
</dbReference>
<dbReference type="AlphaFoldDB" id="A0A1W2H5E3"/>
<evidence type="ECO:0000256" key="4">
    <source>
        <dbReference type="ARBA" id="ARBA00022737"/>
    </source>
</evidence>
<dbReference type="Pfam" id="PF03600">
    <property type="entry name" value="CitMHS"/>
    <property type="match status" value="1"/>
</dbReference>
<feature type="transmembrane region" description="Helical" evidence="7">
    <location>
        <begin position="6"/>
        <end position="27"/>
    </location>
</feature>
<evidence type="ECO:0000313" key="10">
    <source>
        <dbReference type="Proteomes" id="UP000192333"/>
    </source>
</evidence>
<keyword evidence="6 7" id="KW-0472">Membrane</keyword>
<accession>A0A1W2H5E3</accession>
<dbReference type="Pfam" id="PF02080">
    <property type="entry name" value="TrkA_C"/>
    <property type="match status" value="1"/>
</dbReference>
<feature type="transmembrane region" description="Helical" evidence="7">
    <location>
        <begin position="582"/>
        <end position="602"/>
    </location>
</feature>
<dbReference type="PROSITE" id="PS51202">
    <property type="entry name" value="RCK_C"/>
    <property type="match status" value="1"/>
</dbReference>
<feature type="domain" description="RCK C-terminal" evidence="8">
    <location>
        <begin position="348"/>
        <end position="432"/>
    </location>
</feature>
<evidence type="ECO:0000259" key="8">
    <source>
        <dbReference type="PROSITE" id="PS51202"/>
    </source>
</evidence>
<feature type="transmembrane region" description="Helical" evidence="7">
    <location>
        <begin position="622"/>
        <end position="642"/>
    </location>
</feature>
<gene>
    <name evidence="9" type="ORF">SAMN00777080_2454</name>
</gene>
<proteinExistence type="predicted"/>
<evidence type="ECO:0000256" key="1">
    <source>
        <dbReference type="ARBA" id="ARBA00004141"/>
    </source>
</evidence>
<dbReference type="GO" id="GO:0006813">
    <property type="term" value="P:potassium ion transport"/>
    <property type="evidence" value="ECO:0007669"/>
    <property type="project" value="InterPro"/>
</dbReference>
<organism evidence="9 10">
    <name type="scientific">Aquiflexum balticum DSM 16537</name>
    <dbReference type="NCBI Taxonomy" id="758820"/>
    <lineage>
        <taxon>Bacteria</taxon>
        <taxon>Pseudomonadati</taxon>
        <taxon>Bacteroidota</taxon>
        <taxon>Cytophagia</taxon>
        <taxon>Cytophagales</taxon>
        <taxon>Cyclobacteriaceae</taxon>
        <taxon>Aquiflexum</taxon>
    </lineage>
</organism>
<dbReference type="InterPro" id="IPR006037">
    <property type="entry name" value="RCK_C"/>
</dbReference>
<protein>
    <submittedName>
        <fullName evidence="9">Di-and tricarboxylate transporters</fullName>
    </submittedName>
</protein>
<dbReference type="InterPro" id="IPR036721">
    <property type="entry name" value="RCK_C_sf"/>
</dbReference>
<dbReference type="InterPro" id="IPR004680">
    <property type="entry name" value="Cit_transptr-like_dom"/>
</dbReference>
<evidence type="ECO:0000256" key="5">
    <source>
        <dbReference type="ARBA" id="ARBA00022989"/>
    </source>
</evidence>
<keyword evidence="4" id="KW-0677">Repeat</keyword>
<feature type="transmembrane region" description="Helical" evidence="7">
    <location>
        <begin position="39"/>
        <end position="56"/>
    </location>
</feature>
<name>A0A1W2H5E3_9BACT</name>
<keyword evidence="3 7" id="KW-0812">Transmembrane</keyword>
<evidence type="ECO:0000313" key="9">
    <source>
        <dbReference type="EMBL" id="SMD43842.1"/>
    </source>
</evidence>
<evidence type="ECO:0000256" key="2">
    <source>
        <dbReference type="ARBA" id="ARBA00022448"/>
    </source>
</evidence>
<dbReference type="EMBL" id="LT838813">
    <property type="protein sequence ID" value="SMD43842.1"/>
    <property type="molecule type" value="Genomic_DNA"/>
</dbReference>
<feature type="transmembrane region" description="Helical" evidence="7">
    <location>
        <begin position="499"/>
        <end position="517"/>
    </location>
</feature>
<feature type="transmembrane region" description="Helical" evidence="7">
    <location>
        <begin position="129"/>
        <end position="157"/>
    </location>
</feature>
<dbReference type="SUPFAM" id="SSF116726">
    <property type="entry name" value="TrkA C-terminal domain-like"/>
    <property type="match status" value="2"/>
</dbReference>
<evidence type="ECO:0000256" key="7">
    <source>
        <dbReference type="SAM" id="Phobius"/>
    </source>
</evidence>
<dbReference type="InterPro" id="IPR031312">
    <property type="entry name" value="Na/sul_symport_CS"/>
</dbReference>
<dbReference type="PROSITE" id="PS01271">
    <property type="entry name" value="NA_SULFATE"/>
    <property type="match status" value="1"/>
</dbReference>
<keyword evidence="10" id="KW-1185">Reference proteome</keyword>
<dbReference type="GO" id="GO:0008324">
    <property type="term" value="F:monoatomic cation transmembrane transporter activity"/>
    <property type="evidence" value="ECO:0007669"/>
    <property type="project" value="InterPro"/>
</dbReference>
<evidence type="ECO:0000256" key="6">
    <source>
        <dbReference type="ARBA" id="ARBA00023136"/>
    </source>
</evidence>
<evidence type="ECO:0000256" key="3">
    <source>
        <dbReference type="ARBA" id="ARBA00022692"/>
    </source>
</evidence>
<feature type="transmembrane region" description="Helical" evidence="7">
    <location>
        <begin position="209"/>
        <end position="229"/>
    </location>
</feature>
<feature type="transmembrane region" description="Helical" evidence="7">
    <location>
        <begin position="456"/>
        <end position="487"/>
    </location>
</feature>
<keyword evidence="2" id="KW-0813">Transport</keyword>
<dbReference type="InterPro" id="IPR051679">
    <property type="entry name" value="DASS-Related_Transporters"/>
</dbReference>
<feature type="transmembrane region" description="Helical" evidence="7">
    <location>
        <begin position="169"/>
        <end position="189"/>
    </location>
</feature>